<dbReference type="RefSeq" id="XP_068353638.1">
    <property type="nucleotide sequence ID" value="XM_068508684.1"/>
</dbReference>
<accession>A0A1J4JSK3</accession>
<protein>
    <submittedName>
        <fullName evidence="2">Uncharacterized protein</fullName>
    </submittedName>
</protein>
<dbReference type="AlphaFoldDB" id="A0A1J4JSK3"/>
<keyword evidence="3" id="KW-1185">Reference proteome</keyword>
<feature type="coiled-coil region" evidence="1">
    <location>
        <begin position="557"/>
        <end position="584"/>
    </location>
</feature>
<comment type="caution">
    <text evidence="2">The sequence shown here is derived from an EMBL/GenBank/DDBJ whole genome shotgun (WGS) entry which is preliminary data.</text>
</comment>
<evidence type="ECO:0000313" key="2">
    <source>
        <dbReference type="EMBL" id="OHT00502.1"/>
    </source>
</evidence>
<organism evidence="2 3">
    <name type="scientific">Tritrichomonas foetus</name>
    <dbReference type="NCBI Taxonomy" id="1144522"/>
    <lineage>
        <taxon>Eukaryota</taxon>
        <taxon>Metamonada</taxon>
        <taxon>Parabasalia</taxon>
        <taxon>Tritrichomonadida</taxon>
        <taxon>Tritrichomonadidae</taxon>
        <taxon>Tritrichomonas</taxon>
    </lineage>
</organism>
<dbReference type="VEuPathDB" id="TrichDB:TRFO_32775"/>
<name>A0A1J4JSK3_9EUKA</name>
<gene>
    <name evidence="2" type="ORF">TRFO_32775</name>
</gene>
<keyword evidence="1" id="KW-0175">Coiled coil</keyword>
<dbReference type="GeneID" id="94843388"/>
<dbReference type="OrthoDB" id="10691943at2759"/>
<evidence type="ECO:0000256" key="1">
    <source>
        <dbReference type="SAM" id="Coils"/>
    </source>
</evidence>
<reference evidence="2" key="1">
    <citation type="submission" date="2016-10" db="EMBL/GenBank/DDBJ databases">
        <authorList>
            <person name="Benchimol M."/>
            <person name="Almeida L.G."/>
            <person name="Vasconcelos A.T."/>
            <person name="Perreira-Neves A."/>
            <person name="Rosa I.A."/>
            <person name="Tasca T."/>
            <person name="Bogo M.R."/>
            <person name="de Souza W."/>
        </authorList>
    </citation>
    <scope>NUCLEOTIDE SEQUENCE [LARGE SCALE GENOMIC DNA]</scope>
    <source>
        <strain evidence="2">K</strain>
    </source>
</reference>
<dbReference type="EMBL" id="MLAK01000951">
    <property type="protein sequence ID" value="OHT00502.1"/>
    <property type="molecule type" value="Genomic_DNA"/>
</dbReference>
<evidence type="ECO:0000313" key="3">
    <source>
        <dbReference type="Proteomes" id="UP000179807"/>
    </source>
</evidence>
<proteinExistence type="predicted"/>
<dbReference type="Proteomes" id="UP000179807">
    <property type="component" value="Unassembled WGS sequence"/>
</dbReference>
<sequence>MNPDDFYAQLKETVDFIQREIALQQYQKDELMTKLDSEIAYFTESLLENHKIFYSRLALLFDVLENKFANKSQYSILVELEKKQFISDKLPNINLDDISLHKFTQMFDNGKFPRERITNSLIFSTAPSAFNFFIRERDVESYFTFLRNLEDKELMKQFIKPLFFTPQTIYFIYNAFYEKMNPYLTGREMSEITLFEEIRKGLKENIHKCPKYILDLFRNKQIGIDPNELIKNYFLDFIFSYPQIFGLLSPLDPISLSDQHENNIKSIKNNEKYIHVFSQIFEGFDSVQFESLLIDDLNNDYSFPDNIKYVDTNDINNILLKKEINSYNLFILKDKGDYQDYHENQNTLDSDEVALISIRNLFKIAPPLPSRLPGNLKSLNPMDIIKKLIVNRGNSSQLYWRKGLFEEAELWIKTSRKTKEYNYMNNWKNKFKRMKDDHKSDIEGLTRTQNHYKLLSFIEKNSRFAFDIIHEYLPTRALQNLLANEKKNIAIKGDIYDSSILHNYKQDLQNVIKEIESKYFENYHFENIPLYIAINKLLFSKFIEKNKDLSVMDKSFHTIIRNEIEQIEERILENQENYENEENSNLENGESENEEEIYNSPLFLISPEDAVFEKIINTLSIAFTSNTNPLTKAKEIVKTFEQIRKFIEFSTGCAVKSTDGNFIKSVFMVINPPMIISNYIYLSEYLFNSPIRSSTNSSSNTSVEVNNLEDCVKEAQRIFEIELLHLLRRSSHKNKTLDMFVEYTNVRKYSIKLDIYGGENKLKVLAKLAGFLDKKHVDDAFDSCKEYLASLNQISLRIADGKTFNYAMCEVTNKKTLVKSSLDGPAVIIFDSNEDFSNLKKIPYANKVLILVSKDCNSLDYNYIQKKVKNINKEVKCIEYTNDDIKSIMSGFLVRCI</sequence>